<proteinExistence type="predicted"/>
<dbReference type="WBParaSite" id="SBAD_0000878201-mRNA-1">
    <property type="protein sequence ID" value="SBAD_0000878201-mRNA-1"/>
    <property type="gene ID" value="SBAD_0000878201"/>
</dbReference>
<protein>
    <submittedName>
        <fullName evidence="3">Reverse transcriptase domain-containing protein</fullName>
    </submittedName>
</protein>
<name>A0A183IXX4_9BILA</name>
<organism evidence="3">
    <name type="scientific">Soboliphyme baturini</name>
    <dbReference type="NCBI Taxonomy" id="241478"/>
    <lineage>
        <taxon>Eukaryota</taxon>
        <taxon>Metazoa</taxon>
        <taxon>Ecdysozoa</taxon>
        <taxon>Nematoda</taxon>
        <taxon>Enoplea</taxon>
        <taxon>Dorylaimia</taxon>
        <taxon>Dioctophymatida</taxon>
        <taxon>Dioctophymatoidea</taxon>
        <taxon>Soboliphymatidae</taxon>
        <taxon>Soboliphyme</taxon>
    </lineage>
</organism>
<gene>
    <name evidence="1" type="ORF">SBAD_LOCUS8474</name>
</gene>
<evidence type="ECO:0000313" key="1">
    <source>
        <dbReference type="EMBL" id="VDP17342.1"/>
    </source>
</evidence>
<dbReference type="AlphaFoldDB" id="A0A183IXX4"/>
<evidence type="ECO:0000313" key="2">
    <source>
        <dbReference type="Proteomes" id="UP000270296"/>
    </source>
</evidence>
<evidence type="ECO:0000313" key="3">
    <source>
        <dbReference type="WBParaSite" id="SBAD_0000878201-mRNA-1"/>
    </source>
</evidence>
<keyword evidence="2" id="KW-1185">Reference proteome</keyword>
<sequence length="94" mass="10245">ITTRAQAGVGVLVEPNLAGRIIDWKPISRRVVILRVKLQQAKSKTLVQLCASNLEAEYETFLEEVQCGLSEVLNTESLKPIGDFNAHVGVDAGK</sequence>
<dbReference type="OrthoDB" id="5862865at2759"/>
<reference evidence="3" key="1">
    <citation type="submission" date="2016-06" db="UniProtKB">
        <authorList>
            <consortium name="WormBaseParasite"/>
        </authorList>
    </citation>
    <scope>IDENTIFICATION</scope>
</reference>
<accession>A0A183IXX4</accession>
<reference evidence="1 2" key="2">
    <citation type="submission" date="2018-11" db="EMBL/GenBank/DDBJ databases">
        <authorList>
            <consortium name="Pathogen Informatics"/>
        </authorList>
    </citation>
    <scope>NUCLEOTIDE SEQUENCE [LARGE SCALE GENOMIC DNA]</scope>
</reference>
<dbReference type="Proteomes" id="UP000270296">
    <property type="component" value="Unassembled WGS sequence"/>
</dbReference>
<dbReference type="EMBL" id="UZAM01011628">
    <property type="protein sequence ID" value="VDP17342.1"/>
    <property type="molecule type" value="Genomic_DNA"/>
</dbReference>